<protein>
    <recommendedName>
        <fullName evidence="4">Secreted protein</fullName>
    </recommendedName>
</protein>
<feature type="compositionally biased region" description="Gly residues" evidence="1">
    <location>
        <begin position="549"/>
        <end position="579"/>
    </location>
</feature>
<evidence type="ECO:0008006" key="4">
    <source>
        <dbReference type="Google" id="ProtNLM"/>
    </source>
</evidence>
<evidence type="ECO:0000313" key="2">
    <source>
        <dbReference type="EMBL" id="GAA1657870.1"/>
    </source>
</evidence>
<reference evidence="3" key="1">
    <citation type="journal article" date="2019" name="Int. J. Syst. Evol. Microbiol.">
        <title>The Global Catalogue of Microorganisms (GCM) 10K type strain sequencing project: providing services to taxonomists for standard genome sequencing and annotation.</title>
        <authorList>
            <consortium name="The Broad Institute Genomics Platform"/>
            <consortium name="The Broad Institute Genome Sequencing Center for Infectious Disease"/>
            <person name="Wu L."/>
            <person name="Ma J."/>
        </authorList>
    </citation>
    <scope>NUCLEOTIDE SEQUENCE [LARGE SCALE GENOMIC DNA]</scope>
    <source>
        <strain evidence="3">JCM 13929</strain>
    </source>
</reference>
<keyword evidence="3" id="KW-1185">Reference proteome</keyword>
<dbReference type="RefSeq" id="WP_346110292.1">
    <property type="nucleotide sequence ID" value="NZ_BAAAMU010000057.1"/>
</dbReference>
<name>A0ABP4RMM2_9ACTN</name>
<dbReference type="Proteomes" id="UP001500064">
    <property type="component" value="Unassembled WGS sequence"/>
</dbReference>
<evidence type="ECO:0000256" key="1">
    <source>
        <dbReference type="SAM" id="MobiDB-lite"/>
    </source>
</evidence>
<proteinExistence type="predicted"/>
<evidence type="ECO:0000313" key="3">
    <source>
        <dbReference type="Proteomes" id="UP001500064"/>
    </source>
</evidence>
<dbReference type="EMBL" id="BAAAMU010000057">
    <property type="protein sequence ID" value="GAA1657870.1"/>
    <property type="molecule type" value="Genomic_DNA"/>
</dbReference>
<sequence length="985" mass="105103">MSWGWDAVVAAIDTGESERVAGRVLRLDDQTRREVAAALPGHLAVARKRAEARRRAREIRRQQVTEAAWREHVRAAARAGRTVSAHERWQRDTPWNPPWTPALDESWAAPMLVAGAAAIGGVAGVVAWLNRRDLQDRWDEYGGDTTSAVLEHVLSARPLAWQADFAVRAALKLRPVSRRSAVTTSPVSGLVLAMLRRSGVSPPEHDPLAVAWAAHPPSAASLRTDPLLDHLLPRLFEAEGVGAVLRHERGSGRAADAGRGWLTALTALAREGRIGRDVLLDGCLRRFLRGGHAADLRFFVRLHDSLAPTRDEVSERHRDYLRLLPAAPGAVAETALKQVRRLGEAGPGEVTEALRALLARGERKLLTAGLTWLDEFAAADPDADLGSLAPALGKAFGCESGDVQGRAVRVAVKHARRFTGEGARALRDAVAVLPQELGETLAELFGEEAGSGGRDDGGFVAVRLPEPVRVPDLPPPVMSALGLDARPVVARWEAAEAWLAGVVRLYGRDRDGLVARLSEVPHAAGPPPGPWTEVAQRAEEIARAIVDGSSGGVPAGKSGDGPAGAGASAGAGARAGGLERGVRKGGHEWERSRLPEIGEVAGPHLLLLRRLAEVYDGIVAGTLPPYLLAEPTEGTGHVDAGRLVERVAGYERDGVEPMPADLAQALLRVPLSVAPPDVIARAGRLRSAAGQALAFRLHGEQPELRAEITWVRLLVEGSGAVVTDGGDRGVGLPVERPGSGTAVAYRDDHEPVQAGVRALVPRLHGAEPTGVAMADELLTGAIGRGSRGHGGCTHWWPYLMPSHREAVAAHLVPYLLERWRPDGVEPRLAQALASAGGAPGEAVALVQAYFMADRSWSADPRERARPVVELAARGELDGEEVGRQLALLVRRAGLRPGPVFETLEGAAGLGAHREVWRIMTGFLSVYLPGAGERPHTRHTQALTFALRAARWAGARGAVGCVAEIARRRASNNFVREARRLHTYLT</sequence>
<comment type="caution">
    <text evidence="2">The sequence shown here is derived from an EMBL/GenBank/DDBJ whole genome shotgun (WGS) entry which is preliminary data.</text>
</comment>
<accession>A0ABP4RMM2</accession>
<organism evidence="2 3">
    <name type="scientific">Nonomuraea maheshkhaliensis</name>
    <dbReference type="NCBI Taxonomy" id="419590"/>
    <lineage>
        <taxon>Bacteria</taxon>
        <taxon>Bacillati</taxon>
        <taxon>Actinomycetota</taxon>
        <taxon>Actinomycetes</taxon>
        <taxon>Streptosporangiales</taxon>
        <taxon>Streptosporangiaceae</taxon>
        <taxon>Nonomuraea</taxon>
    </lineage>
</organism>
<feature type="region of interest" description="Disordered" evidence="1">
    <location>
        <begin position="548"/>
        <end position="582"/>
    </location>
</feature>
<gene>
    <name evidence="2" type="ORF">GCM10009733_064420</name>
</gene>